<dbReference type="InterPro" id="IPR053006">
    <property type="entry name" value="Meiosis_regulatory"/>
</dbReference>
<dbReference type="InterPro" id="IPR018306">
    <property type="entry name" value="Phage_T5_Orf172_DNA-bd"/>
</dbReference>
<reference evidence="3" key="1">
    <citation type="submission" date="2020-07" db="EMBL/GenBank/DDBJ databases">
        <title>Draft Genome Sequence of a Deep-Sea Yeast, Naganishia (Cryptococcus) liquefaciens strain N6.</title>
        <authorList>
            <person name="Han Y.W."/>
            <person name="Kajitani R."/>
            <person name="Morimoto H."/>
            <person name="Parhat M."/>
            <person name="Tsubouchi H."/>
            <person name="Bakenova O."/>
            <person name="Ogata M."/>
            <person name="Argunhan B."/>
            <person name="Aoki R."/>
            <person name="Kajiwara S."/>
            <person name="Itoh T."/>
            <person name="Iwasaki H."/>
        </authorList>
    </citation>
    <scope>NUCLEOTIDE SEQUENCE</scope>
    <source>
        <strain evidence="3">N6</strain>
    </source>
</reference>
<feature type="region of interest" description="Disordered" evidence="1">
    <location>
        <begin position="1"/>
        <end position="95"/>
    </location>
</feature>
<proteinExistence type="predicted"/>
<evidence type="ECO:0000256" key="1">
    <source>
        <dbReference type="SAM" id="MobiDB-lite"/>
    </source>
</evidence>
<keyword evidence="4" id="KW-1185">Reference proteome</keyword>
<feature type="region of interest" description="Disordered" evidence="1">
    <location>
        <begin position="191"/>
        <end position="233"/>
    </location>
</feature>
<feature type="region of interest" description="Disordered" evidence="1">
    <location>
        <begin position="110"/>
        <end position="137"/>
    </location>
</feature>
<sequence>MLPFPTPKPTGHPSTQTVPLAQPILPLHATDKPLPPPPAPPSSRTRTTSSESDSGTQRGIRGWWKRNRQRAGGGASPGQAELGVPTTCANERTGSDVEALTVGLSRVTFGRETARRDPEQNVHTHKDWPSSSTRFAVHSLPPMKPRAVVSESQRRLCPPVYAPHVEEERIHHSASAPQLEVPSRLQGQHQENDPFLYYPSHNTSHRKTTFEPDSRTLERLPDRPATSISPSKHTSALFFSQPTRIIPSLPTTPRTHPHHPLTPSHKPNSPLTVRQPPPLGVRTPGHSPTVSSRRVITSPSSELAVTPIKSPGGGTSVQCSGFTQRGQRCKKRVKAVAPYYTTVQRNRGSGWDGCADGVDVVVVEEDEKRFCKVHVGQICSPEGFYAKQSGGAAPPAARERWIQFSDYIPHDLEEQTKALLRLTMESPLSPNESAGYIYAYELRDISTEDVGYYKVGRTDNVPRRLKEWSKQCASHRPTLRDIFPQREASRDKATEPLSEPRSSVLPGAMANQGAQCPAVKRLEKLIHIELSARQVMAIGTLTTPCVPSLISPSLHTGRPCPDCSTMHREIFAIPRRGTGIGEGKEYETVVRPVIWRWQRFIEDTML</sequence>
<feature type="compositionally biased region" description="Low complexity" evidence="1">
    <location>
        <begin position="42"/>
        <end position="54"/>
    </location>
</feature>
<dbReference type="OrthoDB" id="2417614at2759"/>
<feature type="region of interest" description="Disordered" evidence="1">
    <location>
        <begin position="480"/>
        <end position="509"/>
    </location>
</feature>
<evidence type="ECO:0000313" key="4">
    <source>
        <dbReference type="Proteomes" id="UP000620104"/>
    </source>
</evidence>
<protein>
    <recommendedName>
        <fullName evidence="2">Bacteriophage T5 Orf172 DNA-binding domain-containing protein</fullName>
    </recommendedName>
</protein>
<organism evidence="3 4">
    <name type="scientific">Naganishia liquefaciens</name>
    <dbReference type="NCBI Taxonomy" id="104408"/>
    <lineage>
        <taxon>Eukaryota</taxon>
        <taxon>Fungi</taxon>
        <taxon>Dikarya</taxon>
        <taxon>Basidiomycota</taxon>
        <taxon>Agaricomycotina</taxon>
        <taxon>Tremellomycetes</taxon>
        <taxon>Filobasidiales</taxon>
        <taxon>Filobasidiaceae</taxon>
        <taxon>Naganishia</taxon>
    </lineage>
</organism>
<name>A0A8H3TNB7_9TREE</name>
<accession>A0A8H3TNB7</accession>
<dbReference type="EMBL" id="BLZA01000007">
    <property type="protein sequence ID" value="GHJ84217.1"/>
    <property type="molecule type" value="Genomic_DNA"/>
</dbReference>
<evidence type="ECO:0000313" key="3">
    <source>
        <dbReference type="EMBL" id="GHJ84217.1"/>
    </source>
</evidence>
<comment type="caution">
    <text evidence="3">The sequence shown here is derived from an EMBL/GenBank/DDBJ whole genome shotgun (WGS) entry which is preliminary data.</text>
</comment>
<dbReference type="AlphaFoldDB" id="A0A8H3TNB7"/>
<feature type="compositionally biased region" description="Polar residues" evidence="1">
    <location>
        <begin position="286"/>
        <end position="303"/>
    </location>
</feature>
<feature type="compositionally biased region" description="Pro residues" evidence="1">
    <location>
        <begin position="1"/>
        <end position="10"/>
    </location>
</feature>
<dbReference type="Pfam" id="PF10544">
    <property type="entry name" value="T5orf172"/>
    <property type="match status" value="1"/>
</dbReference>
<gene>
    <name evidence="3" type="ORF">NliqN6_0619</name>
</gene>
<dbReference type="Proteomes" id="UP000620104">
    <property type="component" value="Unassembled WGS sequence"/>
</dbReference>
<dbReference type="PANTHER" id="PTHR28094:SF1">
    <property type="entry name" value="MEIOTICALLY UP-REGULATED GENE 113 PROTEIN"/>
    <property type="match status" value="1"/>
</dbReference>
<feature type="region of interest" description="Disordered" evidence="1">
    <location>
        <begin position="247"/>
        <end position="317"/>
    </location>
</feature>
<feature type="compositionally biased region" description="Basic and acidic residues" evidence="1">
    <location>
        <begin position="208"/>
        <end position="222"/>
    </location>
</feature>
<evidence type="ECO:0000259" key="2">
    <source>
        <dbReference type="Pfam" id="PF10544"/>
    </source>
</evidence>
<dbReference type="PANTHER" id="PTHR28094">
    <property type="entry name" value="MEIOTICALLY UP-REGULATED GENE 113 PROTEIN"/>
    <property type="match status" value="1"/>
</dbReference>
<feature type="compositionally biased region" description="Basic and acidic residues" evidence="1">
    <location>
        <begin position="483"/>
        <end position="494"/>
    </location>
</feature>
<feature type="domain" description="Bacteriophage T5 Orf172 DNA-binding" evidence="2">
    <location>
        <begin position="435"/>
        <end position="536"/>
    </location>
</feature>
<feature type="compositionally biased region" description="Basic and acidic residues" evidence="1">
    <location>
        <begin position="112"/>
        <end position="128"/>
    </location>
</feature>